<proteinExistence type="predicted"/>
<evidence type="ECO:0008006" key="3">
    <source>
        <dbReference type="Google" id="ProtNLM"/>
    </source>
</evidence>
<dbReference type="EMBL" id="JACIDK010000007">
    <property type="protein sequence ID" value="MBB3893132.1"/>
    <property type="molecule type" value="Genomic_DNA"/>
</dbReference>
<accession>A0A840A700</accession>
<dbReference type="InterPro" id="IPR029063">
    <property type="entry name" value="SAM-dependent_MTases_sf"/>
</dbReference>
<comment type="caution">
    <text evidence="1">The sequence shown here is derived from an EMBL/GenBank/DDBJ whole genome shotgun (WGS) entry which is preliminary data.</text>
</comment>
<dbReference type="Proteomes" id="UP000530564">
    <property type="component" value="Unassembled WGS sequence"/>
</dbReference>
<evidence type="ECO:0000313" key="1">
    <source>
        <dbReference type="EMBL" id="MBB3893132.1"/>
    </source>
</evidence>
<dbReference type="AlphaFoldDB" id="A0A840A700"/>
<organism evidence="1 2">
    <name type="scientific">Phenylobacterium haematophilum</name>
    <dbReference type="NCBI Taxonomy" id="98513"/>
    <lineage>
        <taxon>Bacteria</taxon>
        <taxon>Pseudomonadati</taxon>
        <taxon>Pseudomonadota</taxon>
        <taxon>Alphaproteobacteria</taxon>
        <taxon>Caulobacterales</taxon>
        <taxon>Caulobacteraceae</taxon>
        <taxon>Phenylobacterium</taxon>
    </lineage>
</organism>
<name>A0A840A700_9CAUL</name>
<reference evidence="1 2" key="1">
    <citation type="submission" date="2020-08" db="EMBL/GenBank/DDBJ databases">
        <title>Genomic Encyclopedia of Type Strains, Phase IV (KMG-IV): sequencing the most valuable type-strain genomes for metagenomic binning, comparative biology and taxonomic classification.</title>
        <authorList>
            <person name="Goeker M."/>
        </authorList>
    </citation>
    <scope>NUCLEOTIDE SEQUENCE [LARGE SCALE GENOMIC DNA]</scope>
    <source>
        <strain evidence="1 2">DSM 21793</strain>
    </source>
</reference>
<gene>
    <name evidence="1" type="ORF">GGQ61_003870</name>
</gene>
<dbReference type="SUPFAM" id="SSF53335">
    <property type="entry name" value="S-adenosyl-L-methionine-dependent methyltransferases"/>
    <property type="match status" value="1"/>
</dbReference>
<dbReference type="RefSeq" id="WP_183776340.1">
    <property type="nucleotide sequence ID" value="NZ_JACIDK010000007.1"/>
</dbReference>
<keyword evidence="2" id="KW-1185">Reference proteome</keyword>
<protein>
    <recommendedName>
        <fullName evidence="3">Class I SAM-dependent methyltransferase</fullName>
    </recommendedName>
</protein>
<evidence type="ECO:0000313" key="2">
    <source>
        <dbReference type="Proteomes" id="UP000530564"/>
    </source>
</evidence>
<dbReference type="Gene3D" id="3.40.50.150">
    <property type="entry name" value="Vaccinia Virus protein VP39"/>
    <property type="match status" value="1"/>
</dbReference>
<dbReference type="CDD" id="cd02440">
    <property type="entry name" value="AdoMet_MTases"/>
    <property type="match status" value="1"/>
</dbReference>
<sequence length="259" mass="28329">MLSGPPLKTSALFRHIEQLQGEAPWGAFLDAGTGVNSALWSTALPTERWCAVTGSPGHAAQVQDRAGGRFRSQDRLIVGNWTDPDMLAGEGFDTVLADYLVGAIEGFSPYFQSQLFARLRPLVKRRIYVVGLDPYVVGEAETPAARAVRDIGRLRDAVLLLSGETPYREYPAEWVVNALQASGYRVLSARRFANRYRETWVNGQLDMAKRRLVKLPDSALAAAMGLMIETMRGSSLDLCLRHGGLAHGHDYVIAAEASA</sequence>